<reference evidence="1" key="2">
    <citation type="journal article" date="2015" name="Fish Shellfish Immunol.">
        <title>Early steps in the European eel (Anguilla anguilla)-Vibrio vulnificus interaction in the gills: Role of the RtxA13 toxin.</title>
        <authorList>
            <person name="Callol A."/>
            <person name="Pajuelo D."/>
            <person name="Ebbesson L."/>
            <person name="Teles M."/>
            <person name="MacKenzie S."/>
            <person name="Amaro C."/>
        </authorList>
    </citation>
    <scope>NUCLEOTIDE SEQUENCE</scope>
</reference>
<name>A0A0E9V2S3_ANGAN</name>
<organism evidence="1">
    <name type="scientific">Anguilla anguilla</name>
    <name type="common">European freshwater eel</name>
    <name type="synonym">Muraena anguilla</name>
    <dbReference type="NCBI Taxonomy" id="7936"/>
    <lineage>
        <taxon>Eukaryota</taxon>
        <taxon>Metazoa</taxon>
        <taxon>Chordata</taxon>
        <taxon>Craniata</taxon>
        <taxon>Vertebrata</taxon>
        <taxon>Euteleostomi</taxon>
        <taxon>Actinopterygii</taxon>
        <taxon>Neopterygii</taxon>
        <taxon>Teleostei</taxon>
        <taxon>Anguilliformes</taxon>
        <taxon>Anguillidae</taxon>
        <taxon>Anguilla</taxon>
    </lineage>
</organism>
<accession>A0A0E9V2S3</accession>
<dbReference type="AlphaFoldDB" id="A0A0E9V2S3"/>
<reference evidence="1" key="1">
    <citation type="submission" date="2014-11" db="EMBL/GenBank/DDBJ databases">
        <authorList>
            <person name="Amaro Gonzalez C."/>
        </authorList>
    </citation>
    <scope>NUCLEOTIDE SEQUENCE</scope>
</reference>
<dbReference type="EMBL" id="GBXM01036245">
    <property type="protein sequence ID" value="JAH72332.1"/>
    <property type="molecule type" value="Transcribed_RNA"/>
</dbReference>
<protein>
    <submittedName>
        <fullName evidence="1">Uncharacterized protein</fullName>
    </submittedName>
</protein>
<sequence>MARFPTVKSEVRERVCIPVPEKTYRCYNTIKS</sequence>
<proteinExistence type="predicted"/>
<evidence type="ECO:0000313" key="1">
    <source>
        <dbReference type="EMBL" id="JAH72332.1"/>
    </source>
</evidence>